<dbReference type="Gene3D" id="3.40.630.30">
    <property type="match status" value="1"/>
</dbReference>
<dbReference type="PANTHER" id="PTHR43072:SF23">
    <property type="entry name" value="UPF0039 PROTEIN C11D3.02C"/>
    <property type="match status" value="1"/>
</dbReference>
<evidence type="ECO:0000313" key="4">
    <source>
        <dbReference type="EMBL" id="MBM9475314.1"/>
    </source>
</evidence>
<comment type="caution">
    <text evidence="4">The sequence shown here is derived from an EMBL/GenBank/DDBJ whole genome shotgun (WGS) entry which is preliminary data.</text>
</comment>
<dbReference type="Proteomes" id="UP000663801">
    <property type="component" value="Unassembled WGS sequence"/>
</dbReference>
<dbReference type="PANTHER" id="PTHR43072">
    <property type="entry name" value="N-ACETYLTRANSFERASE"/>
    <property type="match status" value="1"/>
</dbReference>
<gene>
    <name evidence="4" type="ORF">JL107_02535</name>
</gene>
<evidence type="ECO:0000256" key="2">
    <source>
        <dbReference type="ARBA" id="ARBA00023315"/>
    </source>
</evidence>
<dbReference type="Pfam" id="PF13420">
    <property type="entry name" value="Acetyltransf_4"/>
    <property type="match status" value="1"/>
</dbReference>
<keyword evidence="5" id="KW-1185">Reference proteome</keyword>
<dbReference type="InterPro" id="IPR016181">
    <property type="entry name" value="Acyl_CoA_acyltransferase"/>
</dbReference>
<evidence type="ECO:0000259" key="3">
    <source>
        <dbReference type="PROSITE" id="PS51186"/>
    </source>
</evidence>
<name>A0A938YHR0_9ACTN</name>
<dbReference type="InterPro" id="IPR000182">
    <property type="entry name" value="GNAT_dom"/>
</dbReference>
<accession>A0A938YHR0</accession>
<dbReference type="EMBL" id="JAERWL010000003">
    <property type="protein sequence ID" value="MBM9475314.1"/>
    <property type="molecule type" value="Genomic_DNA"/>
</dbReference>
<dbReference type="RefSeq" id="WP_205255474.1">
    <property type="nucleotide sequence ID" value="NZ_BAAAPV010000001.1"/>
</dbReference>
<dbReference type="PROSITE" id="PS51186">
    <property type="entry name" value="GNAT"/>
    <property type="match status" value="1"/>
</dbReference>
<evidence type="ECO:0000313" key="5">
    <source>
        <dbReference type="Proteomes" id="UP000663801"/>
    </source>
</evidence>
<keyword evidence="1" id="KW-0808">Transferase</keyword>
<dbReference type="AlphaFoldDB" id="A0A938YHR0"/>
<feature type="domain" description="N-acetyltransferase" evidence="3">
    <location>
        <begin position="10"/>
        <end position="180"/>
    </location>
</feature>
<organism evidence="4 5">
    <name type="scientific">Nakamurella flavida</name>
    <dbReference type="NCBI Taxonomy" id="363630"/>
    <lineage>
        <taxon>Bacteria</taxon>
        <taxon>Bacillati</taxon>
        <taxon>Actinomycetota</taxon>
        <taxon>Actinomycetes</taxon>
        <taxon>Nakamurellales</taxon>
        <taxon>Nakamurellaceae</taxon>
        <taxon>Nakamurella</taxon>
    </lineage>
</organism>
<sequence>MTDRQQGAGPVVRDATAADAAACADIYAPYVTDTAITFETDPPTVAEMAARIAAAQLAHAWLVLDAGGDPDGDKSTVIGYAYAVPHKARPAYRWAAEVSVYLAPGATGRGGGRALYTALLERLTARGFRTVTAGMTLPNPASAGLHAALGFEPVGTYRRIGHKLGAWRDVAVVQMQLSAPDVEPPGEPR</sequence>
<proteinExistence type="predicted"/>
<dbReference type="SUPFAM" id="SSF55729">
    <property type="entry name" value="Acyl-CoA N-acyltransferases (Nat)"/>
    <property type="match status" value="1"/>
</dbReference>
<keyword evidence="2" id="KW-0012">Acyltransferase</keyword>
<protein>
    <submittedName>
        <fullName evidence="4">N-acetyltransferase</fullName>
    </submittedName>
</protein>
<evidence type="ECO:0000256" key="1">
    <source>
        <dbReference type="ARBA" id="ARBA00022679"/>
    </source>
</evidence>
<reference evidence="4" key="1">
    <citation type="submission" date="2021-01" db="EMBL/GenBank/DDBJ databases">
        <title>KCTC 19127 draft genome.</title>
        <authorList>
            <person name="An D."/>
        </authorList>
    </citation>
    <scope>NUCLEOTIDE SEQUENCE</scope>
    <source>
        <strain evidence="4">KCTC 19127</strain>
    </source>
</reference>
<dbReference type="GO" id="GO:0016747">
    <property type="term" value="F:acyltransferase activity, transferring groups other than amino-acyl groups"/>
    <property type="evidence" value="ECO:0007669"/>
    <property type="project" value="InterPro"/>
</dbReference>